<dbReference type="EMBL" id="JAMKFE010000010">
    <property type="protein sequence ID" value="MCM5681246.1"/>
    <property type="molecule type" value="Genomic_DNA"/>
</dbReference>
<feature type="compositionally biased region" description="Basic and acidic residues" evidence="1">
    <location>
        <begin position="79"/>
        <end position="103"/>
    </location>
</feature>
<evidence type="ECO:0000313" key="3">
    <source>
        <dbReference type="Proteomes" id="UP001165541"/>
    </source>
</evidence>
<organism evidence="2 3">
    <name type="scientific">Caldimonas mangrovi</name>
    <dbReference type="NCBI Taxonomy" id="2944811"/>
    <lineage>
        <taxon>Bacteria</taxon>
        <taxon>Pseudomonadati</taxon>
        <taxon>Pseudomonadota</taxon>
        <taxon>Betaproteobacteria</taxon>
        <taxon>Burkholderiales</taxon>
        <taxon>Sphaerotilaceae</taxon>
        <taxon>Caldimonas</taxon>
    </lineage>
</organism>
<feature type="compositionally biased region" description="Basic and acidic residues" evidence="1">
    <location>
        <begin position="12"/>
        <end position="21"/>
    </location>
</feature>
<proteinExistence type="predicted"/>
<feature type="region of interest" description="Disordered" evidence="1">
    <location>
        <begin position="1"/>
        <end position="39"/>
    </location>
</feature>
<evidence type="ECO:0000256" key="1">
    <source>
        <dbReference type="SAM" id="MobiDB-lite"/>
    </source>
</evidence>
<dbReference type="Gene3D" id="1.10.1740.70">
    <property type="entry name" value="ChaB"/>
    <property type="match status" value="1"/>
</dbReference>
<evidence type="ECO:0000313" key="2">
    <source>
        <dbReference type="EMBL" id="MCM5681246.1"/>
    </source>
</evidence>
<accession>A0ABT0YR86</accession>
<reference evidence="2" key="1">
    <citation type="submission" date="2022-05" db="EMBL/GenBank/DDBJ databases">
        <title>Schlegelella sp. nov., isolated from mangrove soil.</title>
        <authorList>
            <person name="Liu Y."/>
            <person name="Ge X."/>
            <person name="Liu W."/>
        </authorList>
    </citation>
    <scope>NUCLEOTIDE SEQUENCE</scope>
    <source>
        <strain evidence="2">S2-27</strain>
    </source>
</reference>
<dbReference type="RefSeq" id="WP_251779724.1">
    <property type="nucleotide sequence ID" value="NZ_JAMKFE010000010.1"/>
</dbReference>
<name>A0ABT0YR86_9BURK</name>
<keyword evidence="3" id="KW-1185">Reference proteome</keyword>
<dbReference type="Proteomes" id="UP001165541">
    <property type="component" value="Unassembled WGS sequence"/>
</dbReference>
<feature type="compositionally biased region" description="Basic and acidic residues" evidence="1">
    <location>
        <begin position="56"/>
        <end position="68"/>
    </location>
</feature>
<dbReference type="Pfam" id="PF06150">
    <property type="entry name" value="ChaB"/>
    <property type="match status" value="1"/>
</dbReference>
<sequence length="130" mass="14312">MARKYGVDMPDTLERSSEKAQRTYAETLRSAEQEYGSGQLAGRTAYASLKHSFEKVGDHWEEKDHKGPSDPQAAQSGKAAREHPKATAGGVDERGLTRRELYEQAKQLGIGGRSGMSKEALARAVARRQH</sequence>
<comment type="caution">
    <text evidence="2">The sequence shown here is derived from an EMBL/GenBank/DDBJ whole genome shotgun (WGS) entry which is preliminary data.</text>
</comment>
<dbReference type="SUPFAM" id="SSF140376">
    <property type="entry name" value="ChaB-like"/>
    <property type="match status" value="1"/>
</dbReference>
<protein>
    <submittedName>
        <fullName evidence="2">ChaB family protein</fullName>
    </submittedName>
</protein>
<feature type="region of interest" description="Disordered" evidence="1">
    <location>
        <begin position="56"/>
        <end position="130"/>
    </location>
</feature>
<dbReference type="InterPro" id="IPR037205">
    <property type="entry name" value="ChaB_sf"/>
</dbReference>
<dbReference type="InterPro" id="IPR009317">
    <property type="entry name" value="ChaB"/>
</dbReference>
<gene>
    <name evidence="2" type="ORF">M8A51_17095</name>
</gene>